<organism evidence="2 3">
    <name type="scientific">Neohortaea acidophila</name>
    <dbReference type="NCBI Taxonomy" id="245834"/>
    <lineage>
        <taxon>Eukaryota</taxon>
        <taxon>Fungi</taxon>
        <taxon>Dikarya</taxon>
        <taxon>Ascomycota</taxon>
        <taxon>Pezizomycotina</taxon>
        <taxon>Dothideomycetes</taxon>
        <taxon>Dothideomycetidae</taxon>
        <taxon>Mycosphaerellales</taxon>
        <taxon>Teratosphaeriaceae</taxon>
        <taxon>Neohortaea</taxon>
    </lineage>
</organism>
<accession>A0A6A6PQ43</accession>
<reference evidence="2" key="1">
    <citation type="journal article" date="2020" name="Stud. Mycol.">
        <title>101 Dothideomycetes genomes: a test case for predicting lifestyles and emergence of pathogens.</title>
        <authorList>
            <person name="Haridas S."/>
            <person name="Albert R."/>
            <person name="Binder M."/>
            <person name="Bloem J."/>
            <person name="Labutti K."/>
            <person name="Salamov A."/>
            <person name="Andreopoulos B."/>
            <person name="Baker S."/>
            <person name="Barry K."/>
            <person name="Bills G."/>
            <person name="Bluhm B."/>
            <person name="Cannon C."/>
            <person name="Castanera R."/>
            <person name="Culley D."/>
            <person name="Daum C."/>
            <person name="Ezra D."/>
            <person name="Gonzalez J."/>
            <person name="Henrissat B."/>
            <person name="Kuo A."/>
            <person name="Liang C."/>
            <person name="Lipzen A."/>
            <person name="Lutzoni F."/>
            <person name="Magnuson J."/>
            <person name="Mondo S."/>
            <person name="Nolan M."/>
            <person name="Ohm R."/>
            <person name="Pangilinan J."/>
            <person name="Park H.-J."/>
            <person name="Ramirez L."/>
            <person name="Alfaro M."/>
            <person name="Sun H."/>
            <person name="Tritt A."/>
            <person name="Yoshinaga Y."/>
            <person name="Zwiers L.-H."/>
            <person name="Turgeon B."/>
            <person name="Goodwin S."/>
            <person name="Spatafora J."/>
            <person name="Crous P."/>
            <person name="Grigoriev I."/>
        </authorList>
    </citation>
    <scope>NUCLEOTIDE SEQUENCE</scope>
    <source>
        <strain evidence="2">CBS 113389</strain>
    </source>
</reference>
<protein>
    <submittedName>
        <fullName evidence="2">Uncharacterized protein</fullName>
    </submittedName>
</protein>
<name>A0A6A6PQ43_9PEZI</name>
<evidence type="ECO:0000313" key="2">
    <source>
        <dbReference type="EMBL" id="KAF2482240.1"/>
    </source>
</evidence>
<dbReference type="EMBL" id="MU001636">
    <property type="protein sequence ID" value="KAF2482240.1"/>
    <property type="molecule type" value="Genomic_DNA"/>
</dbReference>
<evidence type="ECO:0000256" key="1">
    <source>
        <dbReference type="SAM" id="MobiDB-lite"/>
    </source>
</evidence>
<proteinExistence type="predicted"/>
<feature type="region of interest" description="Disordered" evidence="1">
    <location>
        <begin position="1"/>
        <end position="36"/>
    </location>
</feature>
<dbReference type="Proteomes" id="UP000799767">
    <property type="component" value="Unassembled WGS sequence"/>
</dbReference>
<keyword evidence="3" id="KW-1185">Reference proteome</keyword>
<evidence type="ECO:0000313" key="3">
    <source>
        <dbReference type="Proteomes" id="UP000799767"/>
    </source>
</evidence>
<gene>
    <name evidence="2" type="ORF">BDY17DRAFT_346355</name>
</gene>
<sequence>MQVRVRRTQTCHPLSASIQPRDEVPNADSMQPFPNDVRADMADSKKMRRRHSVACLFPPELIEMVIKDIPILDLMIAATEFPSTWRAPEEEDPIFQHQRRINTRMYPEKPPSPRLPAAPKPLIKAYQSCAFKTIFPGMGTLYIHRRHSDTITETKTSTTAYSTTTTTIITITTATRPAEGFFFRPTGSSSSIRVLDPTSKSIQYNAHPTWGCGFVYLRDFDGRLWVRKTIDSRQQGELLFKYIVTFYGGENCDNWGLLCRD</sequence>
<dbReference type="AlphaFoldDB" id="A0A6A6PQ43"/>
<dbReference type="GeneID" id="54479102"/>
<dbReference type="RefSeq" id="XP_033588810.1">
    <property type="nucleotide sequence ID" value="XM_033738100.1"/>
</dbReference>